<dbReference type="InterPro" id="IPR019606">
    <property type="entry name" value="GerMN"/>
</dbReference>
<reference evidence="3 4" key="1">
    <citation type="submission" date="2024-03" db="EMBL/GenBank/DDBJ databases">
        <title>Human intestinal bacterial collection.</title>
        <authorList>
            <person name="Pauvert C."/>
            <person name="Hitch T.C.A."/>
            <person name="Clavel T."/>
        </authorList>
    </citation>
    <scope>NUCLEOTIDE SEQUENCE [LARGE SCALE GENOMIC DNA]</scope>
    <source>
        <strain evidence="3 4">CLA-AA-H192</strain>
    </source>
</reference>
<accession>A0ABV1G9G7</accession>
<dbReference type="PROSITE" id="PS51257">
    <property type="entry name" value="PROKAR_LIPOPROTEIN"/>
    <property type="match status" value="1"/>
</dbReference>
<dbReference type="Proteomes" id="UP001491552">
    <property type="component" value="Unassembled WGS sequence"/>
</dbReference>
<organism evidence="3 4">
    <name type="scientific">Faecousia intestinalis</name>
    <dbReference type="NCBI Taxonomy" id="3133167"/>
    <lineage>
        <taxon>Bacteria</taxon>
        <taxon>Bacillati</taxon>
        <taxon>Bacillota</taxon>
        <taxon>Clostridia</taxon>
        <taxon>Eubacteriales</taxon>
        <taxon>Oscillospiraceae</taxon>
        <taxon>Faecousia</taxon>
    </lineage>
</organism>
<protein>
    <submittedName>
        <fullName evidence="3">GerMN domain-containing protein</fullName>
    </submittedName>
</protein>
<evidence type="ECO:0000259" key="2">
    <source>
        <dbReference type="SMART" id="SM00909"/>
    </source>
</evidence>
<feature type="chain" id="PRO_5047261443" evidence="1">
    <location>
        <begin position="23"/>
        <end position="432"/>
    </location>
</feature>
<gene>
    <name evidence="3" type="ORF">WMO66_11825</name>
</gene>
<feature type="domain" description="GerMN" evidence="2">
    <location>
        <begin position="60"/>
        <end position="145"/>
    </location>
</feature>
<evidence type="ECO:0000313" key="4">
    <source>
        <dbReference type="Proteomes" id="UP001491552"/>
    </source>
</evidence>
<sequence length="432" mass="46939">MRRLLLLLLPLVLLCACTTAPAEQADAPFSFYYRCAEVAFGGEDGVIRAEAAPLEADVDLRTVVLQYLKGPASPELRTPLPADWALESIGLTEGTAELVFSGIPCRSLDRTILNACLARTLLQLPGVQRVSILRSGDGAADVLAAKDILLRDNGMEEQEEELVLYVPDEAQRYLVRETQTVAAMNAADRPAEIVRRLLALPESESAIPEGTALRSVSVENGVCTVDLSSQFLTGMPRSWNTERLAVYAIVNSLTELPQIQTVDLWIAGAPVERLYVLELENGLARDERMIYVPALDGTLDVTLSLTCDTMPLLAQVPMQLTLAEGTSSVQCVLEALLALEGENGLENSIPQGTKILSLKLAGGVCTLDLTAEFLEGCRTAEQERMAVREIVASLSALPEVETVDLLVEGLEPNYRDDSLQAVHTARNYWFVS</sequence>
<keyword evidence="1" id="KW-0732">Signal</keyword>
<name>A0ABV1G9G7_9FIRM</name>
<dbReference type="SMART" id="SM00909">
    <property type="entry name" value="Germane"/>
    <property type="match status" value="3"/>
</dbReference>
<keyword evidence="4" id="KW-1185">Reference proteome</keyword>
<evidence type="ECO:0000256" key="1">
    <source>
        <dbReference type="SAM" id="SignalP"/>
    </source>
</evidence>
<evidence type="ECO:0000313" key="3">
    <source>
        <dbReference type="EMBL" id="MEQ2511923.1"/>
    </source>
</evidence>
<dbReference type="RefSeq" id="WP_349136626.1">
    <property type="nucleotide sequence ID" value="NZ_JBBMFF010000252.1"/>
</dbReference>
<comment type="caution">
    <text evidence="3">The sequence shown here is derived from an EMBL/GenBank/DDBJ whole genome shotgun (WGS) entry which is preliminary data.</text>
</comment>
<dbReference type="Pfam" id="PF10646">
    <property type="entry name" value="Germane"/>
    <property type="match status" value="3"/>
</dbReference>
<feature type="domain" description="GerMN" evidence="2">
    <location>
        <begin position="190"/>
        <end position="275"/>
    </location>
</feature>
<feature type="signal peptide" evidence="1">
    <location>
        <begin position="1"/>
        <end position="22"/>
    </location>
</feature>
<dbReference type="EMBL" id="JBBMFF010000252">
    <property type="protein sequence ID" value="MEQ2511923.1"/>
    <property type="molecule type" value="Genomic_DNA"/>
</dbReference>
<feature type="domain" description="GerMN" evidence="2">
    <location>
        <begin position="329"/>
        <end position="417"/>
    </location>
</feature>
<proteinExistence type="predicted"/>